<feature type="coiled-coil region" evidence="7">
    <location>
        <begin position="134"/>
        <end position="161"/>
    </location>
</feature>
<dbReference type="Proteomes" id="UP000242642">
    <property type="component" value="Unassembled WGS sequence"/>
</dbReference>
<evidence type="ECO:0000313" key="9">
    <source>
        <dbReference type="EMBL" id="SES71382.1"/>
    </source>
</evidence>
<dbReference type="NCBIfam" id="TIGR00496">
    <property type="entry name" value="frr"/>
    <property type="match status" value="1"/>
</dbReference>
<dbReference type="GO" id="GO:0002184">
    <property type="term" value="P:cytoplasmic translational termination"/>
    <property type="evidence" value="ECO:0007669"/>
    <property type="project" value="TreeGrafter"/>
</dbReference>
<organism evidence="9 10">
    <name type="scientific">Thorsellia anophelis DSM 18579</name>
    <dbReference type="NCBI Taxonomy" id="1123402"/>
    <lineage>
        <taxon>Bacteria</taxon>
        <taxon>Pseudomonadati</taxon>
        <taxon>Pseudomonadota</taxon>
        <taxon>Gammaproteobacteria</taxon>
        <taxon>Enterobacterales</taxon>
        <taxon>Thorselliaceae</taxon>
        <taxon>Thorsellia</taxon>
    </lineage>
</organism>
<dbReference type="GO" id="GO:0005829">
    <property type="term" value="C:cytosol"/>
    <property type="evidence" value="ECO:0007669"/>
    <property type="project" value="GOC"/>
</dbReference>
<dbReference type="RefSeq" id="WP_093317108.1">
    <property type="nucleotide sequence ID" value="NZ_FOHV01000002.1"/>
</dbReference>
<evidence type="ECO:0000256" key="4">
    <source>
        <dbReference type="ARBA" id="ARBA00022917"/>
    </source>
</evidence>
<dbReference type="GO" id="GO:0043023">
    <property type="term" value="F:ribosomal large subunit binding"/>
    <property type="evidence" value="ECO:0007669"/>
    <property type="project" value="TreeGrafter"/>
</dbReference>
<keyword evidence="4 6" id="KW-0648">Protein biosynthesis</keyword>
<dbReference type="STRING" id="1123402.SAMN02583745_00304"/>
<name>A0A1H9YQF4_9GAMM</name>
<proteinExistence type="inferred from homology"/>
<comment type="subcellular location">
    <subcellularLocation>
        <location evidence="1 6">Cytoplasm</location>
    </subcellularLocation>
</comment>
<dbReference type="PANTHER" id="PTHR20982">
    <property type="entry name" value="RIBOSOME RECYCLING FACTOR"/>
    <property type="match status" value="1"/>
</dbReference>
<evidence type="ECO:0000256" key="6">
    <source>
        <dbReference type="HAMAP-Rule" id="MF_00040"/>
    </source>
</evidence>
<evidence type="ECO:0000256" key="7">
    <source>
        <dbReference type="SAM" id="Coils"/>
    </source>
</evidence>
<dbReference type="Gene3D" id="3.30.1360.40">
    <property type="match status" value="1"/>
</dbReference>
<dbReference type="FunFam" id="1.10.132.20:FF:000001">
    <property type="entry name" value="Ribosome-recycling factor"/>
    <property type="match status" value="1"/>
</dbReference>
<evidence type="ECO:0000313" key="10">
    <source>
        <dbReference type="Proteomes" id="UP000242642"/>
    </source>
</evidence>
<dbReference type="Gene3D" id="1.10.132.20">
    <property type="entry name" value="Ribosome-recycling factor"/>
    <property type="match status" value="1"/>
</dbReference>
<dbReference type="PANTHER" id="PTHR20982:SF3">
    <property type="entry name" value="MITOCHONDRIAL RIBOSOME RECYCLING FACTOR PSEUDO 1"/>
    <property type="match status" value="1"/>
</dbReference>
<comment type="function">
    <text evidence="5 6">Responsible for the release of ribosomes from messenger RNA at the termination of protein biosynthesis. May increase the efficiency of translation by recycling ribosomes from one round of translation to another.</text>
</comment>
<evidence type="ECO:0000256" key="5">
    <source>
        <dbReference type="ARBA" id="ARBA00025050"/>
    </source>
</evidence>
<keyword evidence="7" id="KW-0175">Coiled coil</keyword>
<dbReference type="AlphaFoldDB" id="A0A1H9YQF4"/>
<evidence type="ECO:0000256" key="2">
    <source>
        <dbReference type="ARBA" id="ARBA00005912"/>
    </source>
</evidence>
<dbReference type="CDD" id="cd00520">
    <property type="entry name" value="RRF"/>
    <property type="match status" value="1"/>
</dbReference>
<gene>
    <name evidence="6" type="primary">frr</name>
    <name evidence="9" type="ORF">SAMN02583745_00304</name>
</gene>
<accession>A0A1H9YQF4</accession>
<protein>
    <recommendedName>
        <fullName evidence="6">Ribosome-recycling factor</fullName>
        <shortName evidence="6">RRF</shortName>
    </recommendedName>
    <alternativeName>
        <fullName evidence="6">Ribosome-releasing factor</fullName>
    </alternativeName>
</protein>
<evidence type="ECO:0000256" key="3">
    <source>
        <dbReference type="ARBA" id="ARBA00022490"/>
    </source>
</evidence>
<dbReference type="InterPro" id="IPR002661">
    <property type="entry name" value="Ribosome_recyc_fac"/>
</dbReference>
<reference evidence="10" key="1">
    <citation type="submission" date="2016-10" db="EMBL/GenBank/DDBJ databases">
        <authorList>
            <person name="Varghese N."/>
            <person name="Submissions S."/>
        </authorList>
    </citation>
    <scope>NUCLEOTIDE SEQUENCE [LARGE SCALE GENOMIC DNA]</scope>
    <source>
        <strain evidence="10">DSM 18579</strain>
    </source>
</reference>
<keyword evidence="3 6" id="KW-0963">Cytoplasm</keyword>
<sequence length="187" mass="20804">MQTISDIRKDAEARMEKCLEVFRNNISKIRTGRASPSILDGIQVDYYGSLTPLRQLANVTAEDSRTLAVTVFDRSIGPAVEKAIINSDLGLNPSSAGTTIRVPLPPLTEERRKDLIKIVKAEAEQGRVSVRNVRRDANDKLKALLKDKEIGEDEERKAQDEIQKITDAVIKKVDAALGEKETELMTF</sequence>
<dbReference type="SUPFAM" id="SSF55194">
    <property type="entry name" value="Ribosome recycling factor, RRF"/>
    <property type="match status" value="1"/>
</dbReference>
<comment type="similarity">
    <text evidence="2 6">Belongs to the RRF family.</text>
</comment>
<dbReference type="Pfam" id="PF01765">
    <property type="entry name" value="RRF"/>
    <property type="match status" value="1"/>
</dbReference>
<dbReference type="HAMAP" id="MF_00040">
    <property type="entry name" value="RRF"/>
    <property type="match status" value="1"/>
</dbReference>
<evidence type="ECO:0000256" key="1">
    <source>
        <dbReference type="ARBA" id="ARBA00004496"/>
    </source>
</evidence>
<dbReference type="OrthoDB" id="9804006at2"/>
<dbReference type="InterPro" id="IPR023584">
    <property type="entry name" value="Ribosome_recyc_fac_dom"/>
</dbReference>
<keyword evidence="10" id="KW-1185">Reference proteome</keyword>
<dbReference type="EMBL" id="FOHV01000002">
    <property type="protein sequence ID" value="SES71382.1"/>
    <property type="molecule type" value="Genomic_DNA"/>
</dbReference>
<dbReference type="FunFam" id="3.30.1360.40:FF:000001">
    <property type="entry name" value="Ribosome-recycling factor"/>
    <property type="match status" value="1"/>
</dbReference>
<dbReference type="InterPro" id="IPR036191">
    <property type="entry name" value="RRF_sf"/>
</dbReference>
<feature type="domain" description="Ribosome recycling factor" evidence="8">
    <location>
        <begin position="22"/>
        <end position="185"/>
    </location>
</feature>
<evidence type="ECO:0000259" key="8">
    <source>
        <dbReference type="Pfam" id="PF01765"/>
    </source>
</evidence>